<feature type="domain" description="Ice-binding protein C-terminal" evidence="2">
    <location>
        <begin position="187"/>
        <end position="211"/>
    </location>
</feature>
<dbReference type="NCBIfam" id="NF038127">
    <property type="entry name" value="FDP_fam"/>
    <property type="match status" value="1"/>
</dbReference>
<dbReference type="Proteomes" id="UP000763641">
    <property type="component" value="Unassembled WGS sequence"/>
</dbReference>
<evidence type="ECO:0000259" key="2">
    <source>
        <dbReference type="Pfam" id="PF07589"/>
    </source>
</evidence>
<keyword evidence="1" id="KW-0732">Signal</keyword>
<dbReference type="SUPFAM" id="SSF50998">
    <property type="entry name" value="Quinoprotein alcohol dehydrogenase-like"/>
    <property type="match status" value="1"/>
</dbReference>
<dbReference type="RefSeq" id="WP_204198768.1">
    <property type="nucleotide sequence ID" value="NZ_JAFEMC010000002.1"/>
</dbReference>
<sequence length="219" mass="22646">MKTMHKMLLGAALLSAAPAFATDFSYTGTFRQDDNVAFFDFVATGTSTVTLRSFSYAGGVNSAGATIAAGGFDPILTLYDLATGNRISFQDDGSGVPVDPVTGAPFDVNFSSTLAAGSYRVALSQYNNFGGATLSDAFDRAGSGNFTQAYCDMGITAPFCDFTGAKRTSAWAFDILGVDTATGPGGTVPEPATWAMMILGMGAVGGALRRRSVKVAFAH</sequence>
<accession>A0ABS2D580</accession>
<dbReference type="NCBIfam" id="TIGR02595">
    <property type="entry name" value="PEP_CTERM"/>
    <property type="match status" value="1"/>
</dbReference>
<dbReference type="EMBL" id="JAFEMC010000002">
    <property type="protein sequence ID" value="MBM6576060.1"/>
    <property type="molecule type" value="Genomic_DNA"/>
</dbReference>
<dbReference type="NCBIfam" id="NF035944">
    <property type="entry name" value="PEPxxWA-CTERM"/>
    <property type="match status" value="1"/>
</dbReference>
<evidence type="ECO:0000256" key="1">
    <source>
        <dbReference type="SAM" id="SignalP"/>
    </source>
</evidence>
<evidence type="ECO:0000313" key="3">
    <source>
        <dbReference type="EMBL" id="MBM6576060.1"/>
    </source>
</evidence>
<dbReference type="InterPro" id="IPR011047">
    <property type="entry name" value="Quinoprotein_ADH-like_sf"/>
</dbReference>
<name>A0ABS2D580_9SPHN</name>
<keyword evidence="4" id="KW-1185">Reference proteome</keyword>
<feature type="chain" id="PRO_5046031012" evidence="1">
    <location>
        <begin position="22"/>
        <end position="219"/>
    </location>
</feature>
<feature type="signal peptide" evidence="1">
    <location>
        <begin position="1"/>
        <end position="21"/>
    </location>
</feature>
<comment type="caution">
    <text evidence="3">The sequence shown here is derived from an EMBL/GenBank/DDBJ whole genome shotgun (WGS) entry which is preliminary data.</text>
</comment>
<dbReference type="InterPro" id="IPR013424">
    <property type="entry name" value="Ice-binding_C"/>
</dbReference>
<evidence type="ECO:0000313" key="4">
    <source>
        <dbReference type="Proteomes" id="UP000763641"/>
    </source>
</evidence>
<dbReference type="Pfam" id="PF07589">
    <property type="entry name" value="PEP-CTERM"/>
    <property type="match status" value="1"/>
</dbReference>
<proteinExistence type="predicted"/>
<organism evidence="3 4">
    <name type="scientific">Sphingomonas longa</name>
    <dbReference type="NCBI Taxonomy" id="2778730"/>
    <lineage>
        <taxon>Bacteria</taxon>
        <taxon>Pseudomonadati</taxon>
        <taxon>Pseudomonadota</taxon>
        <taxon>Alphaproteobacteria</taxon>
        <taxon>Sphingomonadales</taxon>
        <taxon>Sphingomonadaceae</taxon>
        <taxon>Sphingomonas</taxon>
    </lineage>
</organism>
<reference evidence="3 4" key="1">
    <citation type="submission" date="2020-12" db="EMBL/GenBank/DDBJ databases">
        <title>Sphingomonas sp.</title>
        <authorList>
            <person name="Kim M.K."/>
        </authorList>
    </citation>
    <scope>NUCLEOTIDE SEQUENCE [LARGE SCALE GENOMIC DNA]</scope>
    <source>
        <strain evidence="3 4">BT552</strain>
    </source>
</reference>
<gene>
    <name evidence="3" type="ORF">ILT43_06715</name>
</gene>
<protein>
    <submittedName>
        <fullName evidence="3">PEP-CTERM sorting domain-containing protein</fullName>
    </submittedName>
</protein>